<dbReference type="InterPro" id="IPR056632">
    <property type="entry name" value="DUF7730"/>
</dbReference>
<protein>
    <recommendedName>
        <fullName evidence="1">DUF7730 domain-containing protein</fullName>
    </recommendedName>
</protein>
<evidence type="ECO:0000313" key="3">
    <source>
        <dbReference type="Proteomes" id="UP000813461"/>
    </source>
</evidence>
<dbReference type="PANTHER" id="PTHR38790">
    <property type="entry name" value="2EXR DOMAIN-CONTAINING PROTEIN-RELATED"/>
    <property type="match status" value="1"/>
</dbReference>
<dbReference type="Proteomes" id="UP000813461">
    <property type="component" value="Unassembled WGS sequence"/>
</dbReference>
<reference evidence="2" key="1">
    <citation type="journal article" date="2021" name="Nat. Commun.">
        <title>Genetic determinants of endophytism in the Arabidopsis root mycobiome.</title>
        <authorList>
            <person name="Mesny F."/>
            <person name="Miyauchi S."/>
            <person name="Thiergart T."/>
            <person name="Pickel B."/>
            <person name="Atanasova L."/>
            <person name="Karlsson M."/>
            <person name="Huettel B."/>
            <person name="Barry K.W."/>
            <person name="Haridas S."/>
            <person name="Chen C."/>
            <person name="Bauer D."/>
            <person name="Andreopoulos W."/>
            <person name="Pangilinan J."/>
            <person name="LaButti K."/>
            <person name="Riley R."/>
            <person name="Lipzen A."/>
            <person name="Clum A."/>
            <person name="Drula E."/>
            <person name="Henrissat B."/>
            <person name="Kohler A."/>
            <person name="Grigoriev I.V."/>
            <person name="Martin F.M."/>
            <person name="Hacquard S."/>
        </authorList>
    </citation>
    <scope>NUCLEOTIDE SEQUENCE</scope>
    <source>
        <strain evidence="2">MPI-SDFR-AT-0120</strain>
    </source>
</reference>
<proteinExistence type="predicted"/>
<dbReference type="Pfam" id="PF24864">
    <property type="entry name" value="DUF7730"/>
    <property type="match status" value="1"/>
</dbReference>
<gene>
    <name evidence="2" type="ORF">FB567DRAFT_211508</name>
</gene>
<dbReference type="AlphaFoldDB" id="A0A8K0VSK2"/>
<organism evidence="2 3">
    <name type="scientific">Paraphoma chrysanthemicola</name>
    <dbReference type="NCBI Taxonomy" id="798071"/>
    <lineage>
        <taxon>Eukaryota</taxon>
        <taxon>Fungi</taxon>
        <taxon>Dikarya</taxon>
        <taxon>Ascomycota</taxon>
        <taxon>Pezizomycotina</taxon>
        <taxon>Dothideomycetes</taxon>
        <taxon>Pleosporomycetidae</taxon>
        <taxon>Pleosporales</taxon>
        <taxon>Pleosporineae</taxon>
        <taxon>Phaeosphaeriaceae</taxon>
        <taxon>Paraphoma</taxon>
    </lineage>
</organism>
<keyword evidence="3" id="KW-1185">Reference proteome</keyword>
<feature type="domain" description="DUF7730" evidence="1">
    <location>
        <begin position="52"/>
        <end position="161"/>
    </location>
</feature>
<name>A0A8K0VSK2_9PLEO</name>
<accession>A0A8K0VSK2</accession>
<evidence type="ECO:0000259" key="1">
    <source>
        <dbReference type="Pfam" id="PF24864"/>
    </source>
</evidence>
<comment type="caution">
    <text evidence="2">The sequence shown here is derived from an EMBL/GenBank/DDBJ whole genome shotgun (WGS) entry which is preliminary data.</text>
</comment>
<evidence type="ECO:0000313" key="2">
    <source>
        <dbReference type="EMBL" id="KAH7070929.1"/>
    </source>
</evidence>
<dbReference type="EMBL" id="JAGMVJ010000025">
    <property type="protein sequence ID" value="KAH7070929.1"/>
    <property type="molecule type" value="Genomic_DNA"/>
</dbReference>
<sequence>MRSIECDMDYVFCKLVCPIGLSHMNNTGIRFSQFKLWNSSKLRPYFFDRATHPESKFMKLPAKLRNTICEMFLNGTTFHLIYDEEGPAGSKWLPTSADRSHSRNPHHAFSVLRTCQDPYQLCAPLLFKNAQGFEFLDAATMTAFIQIVPQPFINTIKHVHFGGKSPILLTGFKKVTRSVSMQFTSLQTLSFSPARASEDEKRKGQNILEETLQMNEFNFEFKFSDMVCMT</sequence>